<evidence type="ECO:0000256" key="6">
    <source>
        <dbReference type="ARBA" id="ARBA00023277"/>
    </source>
</evidence>
<dbReference type="GO" id="GO:0000272">
    <property type="term" value="P:polysaccharide catabolic process"/>
    <property type="evidence" value="ECO:0007669"/>
    <property type="project" value="TreeGrafter"/>
</dbReference>
<accession>A0A4Q2IUI2</accession>
<name>A0A4Q2IUI2_9SPHN</name>
<protein>
    <recommendedName>
        <fullName evidence="4">non-reducing end alpha-L-arabinofuranosidase</fullName>
        <ecNumber evidence="4">3.2.1.55</ecNumber>
    </recommendedName>
</protein>
<dbReference type="Gene3D" id="2.60.40.1180">
    <property type="entry name" value="Golgi alpha-mannosidase II"/>
    <property type="match status" value="1"/>
</dbReference>
<dbReference type="Pfam" id="PF22848">
    <property type="entry name" value="ASD1_dom"/>
    <property type="match status" value="1"/>
</dbReference>
<dbReference type="RefSeq" id="WP_129339965.1">
    <property type="nucleotide sequence ID" value="NZ_JACIDD010000001.1"/>
</dbReference>
<dbReference type="SUPFAM" id="SSF51011">
    <property type="entry name" value="Glycosyl hydrolase domain"/>
    <property type="match status" value="1"/>
</dbReference>
<comment type="caution">
    <text evidence="11">The sequence shown here is derived from an EMBL/GenBank/DDBJ whole genome shotgun (WGS) entry which is preliminary data.</text>
</comment>
<dbReference type="InterPro" id="IPR017853">
    <property type="entry name" value="GH"/>
</dbReference>
<comment type="similarity">
    <text evidence="2">Belongs to the glycosyl hydrolase 51 family.</text>
</comment>
<evidence type="ECO:0000256" key="7">
    <source>
        <dbReference type="ARBA" id="ARBA00023295"/>
    </source>
</evidence>
<gene>
    <name evidence="11" type="ORF">EO081_00095</name>
</gene>
<keyword evidence="7" id="KW-0326">Glycosidase</keyword>
<dbReference type="AlphaFoldDB" id="A0A4Q2IUI2"/>
<dbReference type="GO" id="GO:0046556">
    <property type="term" value="F:alpha-L-arabinofuranosidase activity"/>
    <property type="evidence" value="ECO:0007669"/>
    <property type="project" value="UniProtKB-EC"/>
</dbReference>
<evidence type="ECO:0000256" key="3">
    <source>
        <dbReference type="ARBA" id="ARBA00011165"/>
    </source>
</evidence>
<dbReference type="Gene3D" id="3.20.20.80">
    <property type="entry name" value="Glycosidases"/>
    <property type="match status" value="1"/>
</dbReference>
<dbReference type="Pfam" id="PF06964">
    <property type="entry name" value="Alpha-L-AF_C"/>
    <property type="match status" value="1"/>
</dbReference>
<dbReference type="SUPFAM" id="SSF51445">
    <property type="entry name" value="(Trans)glycosidases"/>
    <property type="match status" value="1"/>
</dbReference>
<keyword evidence="12" id="KW-1185">Reference proteome</keyword>
<feature type="compositionally biased region" description="Low complexity" evidence="8">
    <location>
        <begin position="24"/>
        <end position="42"/>
    </location>
</feature>
<evidence type="ECO:0000256" key="8">
    <source>
        <dbReference type="SAM" id="MobiDB-lite"/>
    </source>
</evidence>
<evidence type="ECO:0000256" key="2">
    <source>
        <dbReference type="ARBA" id="ARBA00007186"/>
    </source>
</evidence>
<evidence type="ECO:0000313" key="11">
    <source>
        <dbReference type="EMBL" id="RXZ34165.1"/>
    </source>
</evidence>
<evidence type="ECO:0000313" key="12">
    <source>
        <dbReference type="Proteomes" id="UP000292347"/>
    </source>
</evidence>
<dbReference type="InterPro" id="IPR013780">
    <property type="entry name" value="Glyco_hydro_b"/>
</dbReference>
<reference evidence="11 12" key="1">
    <citation type="submission" date="2019-01" db="EMBL/GenBank/DDBJ databases">
        <title>Sphingomonas mucosissima sp. nov. and Sphingomonas desiccabilis sp. nov., from biological soil crusts in the Colorado Plateau, USA.</title>
        <authorList>
            <person name="Zhu D."/>
        </authorList>
    </citation>
    <scope>NUCLEOTIDE SEQUENCE [LARGE SCALE GENOMIC DNA]</scope>
    <source>
        <strain evidence="11 12">CP1D</strain>
    </source>
</reference>
<feature type="chain" id="PRO_5043613282" description="non-reducing end alpha-L-arabinofuranosidase" evidence="9">
    <location>
        <begin position="24"/>
        <end position="530"/>
    </location>
</feature>
<organism evidence="11 12">
    <name type="scientific">Sphingomonas desiccabilis</name>
    <dbReference type="NCBI Taxonomy" id="429134"/>
    <lineage>
        <taxon>Bacteria</taxon>
        <taxon>Pseudomonadati</taxon>
        <taxon>Pseudomonadota</taxon>
        <taxon>Alphaproteobacteria</taxon>
        <taxon>Sphingomonadales</taxon>
        <taxon>Sphingomonadaceae</taxon>
        <taxon>Sphingomonas</taxon>
    </lineage>
</organism>
<evidence type="ECO:0000259" key="10">
    <source>
        <dbReference type="SMART" id="SM00813"/>
    </source>
</evidence>
<feature type="signal peptide" evidence="9">
    <location>
        <begin position="1"/>
        <end position="23"/>
    </location>
</feature>
<keyword evidence="6" id="KW-0119">Carbohydrate metabolism</keyword>
<dbReference type="InterPro" id="IPR010720">
    <property type="entry name" value="Alpha-L-AF_C"/>
</dbReference>
<dbReference type="PANTHER" id="PTHR43576:SF2">
    <property type="entry name" value="INTRACELLULAR EXO-ALPHA-L-ARABINOFURANOSIDASE 2"/>
    <property type="match status" value="1"/>
</dbReference>
<comment type="subunit">
    <text evidence="3">Homohexamer; trimer of dimers.</text>
</comment>
<keyword evidence="9" id="KW-0732">Signal</keyword>
<dbReference type="OrthoDB" id="9758333at2"/>
<sequence length="530" mass="57553">MIRTLRRAALALMLSAAPLAAGAQTAPGQSAPSQPPAAGTATVSIAGNQPGPTYDRRIFTQFAEHLGHGIYEGLWVGKNSKIPNTNGFRNDVVAALRNLSVPVIRWPGGCFADEYHWREGIGPQNKRPIKINTHWGGVTEPNTVGTHEFFELLRQVGAEAYVAGNVGNGTPREMAEWVEYMTSPAGSLADERAKNGHKAPWAVPFFGVGNELWGCGGNMRPEFAADETRRYATFIKAPAGTKIMKIAAGANVEDYNWTETMMRVAAPQLDGVSLHYYVHPAGGWPPRAPAVDFDENGWADALAGAWRMDELITKHSAIMDKYDPQKRIFLAVDEWGAWYAQDPGTHPGFLRQQNTLRDALIASIHLDIFAKHADRVRMSAIAQMVNVLQAMILTDGGKMVLTPTYHVFEMYKPWQDATVLPITINTPWYNKDQFTMRAVSGSAVRGKDGKVHIGLSNLDPNQANTVTVNLDGITASSVTGRVLTAPAINAHNTFDAPEVVKPAAFNGAQVNGGTLTVTLPAKSVVVLELQ</sequence>
<dbReference type="EC" id="3.2.1.55" evidence="4"/>
<evidence type="ECO:0000256" key="9">
    <source>
        <dbReference type="SAM" id="SignalP"/>
    </source>
</evidence>
<evidence type="ECO:0000256" key="4">
    <source>
        <dbReference type="ARBA" id="ARBA00012670"/>
    </source>
</evidence>
<feature type="region of interest" description="Disordered" evidence="8">
    <location>
        <begin position="24"/>
        <end position="47"/>
    </location>
</feature>
<proteinExistence type="inferred from homology"/>
<dbReference type="SMART" id="SM00813">
    <property type="entry name" value="Alpha-L-AF_C"/>
    <property type="match status" value="1"/>
</dbReference>
<keyword evidence="5" id="KW-0378">Hydrolase</keyword>
<dbReference type="Proteomes" id="UP000292347">
    <property type="component" value="Unassembled WGS sequence"/>
</dbReference>
<evidence type="ECO:0000256" key="5">
    <source>
        <dbReference type="ARBA" id="ARBA00022801"/>
    </source>
</evidence>
<dbReference type="GO" id="GO:0046373">
    <property type="term" value="P:L-arabinose metabolic process"/>
    <property type="evidence" value="ECO:0007669"/>
    <property type="project" value="InterPro"/>
</dbReference>
<dbReference type="PANTHER" id="PTHR43576">
    <property type="entry name" value="ALPHA-L-ARABINOFURANOSIDASE C-RELATED"/>
    <property type="match status" value="1"/>
</dbReference>
<feature type="domain" description="Alpha-L-arabinofuranosidase C-terminal" evidence="10">
    <location>
        <begin position="333"/>
        <end position="523"/>
    </location>
</feature>
<dbReference type="EMBL" id="SDPT01000001">
    <property type="protein sequence ID" value="RXZ34165.1"/>
    <property type="molecule type" value="Genomic_DNA"/>
</dbReference>
<evidence type="ECO:0000256" key="1">
    <source>
        <dbReference type="ARBA" id="ARBA00001462"/>
    </source>
</evidence>
<dbReference type="InterPro" id="IPR055235">
    <property type="entry name" value="ASD1_cat"/>
</dbReference>
<comment type="catalytic activity">
    <reaction evidence="1">
        <text>Hydrolysis of terminal non-reducing alpha-L-arabinofuranoside residues in alpha-L-arabinosides.</text>
        <dbReference type="EC" id="3.2.1.55"/>
    </reaction>
</comment>